<organism evidence="1 2">
    <name type="scientific">Trabulsiella guamensis ATCC 49490</name>
    <dbReference type="NCBI Taxonomy" id="1005994"/>
    <lineage>
        <taxon>Bacteria</taxon>
        <taxon>Pseudomonadati</taxon>
        <taxon>Pseudomonadota</taxon>
        <taxon>Gammaproteobacteria</taxon>
        <taxon>Enterobacterales</taxon>
        <taxon>Enterobacteriaceae</taxon>
        <taxon>Trabulsiella</taxon>
    </lineage>
</organism>
<sequence length="88" mass="10386">MTLKKFDAQEYIRREEELSRIVTVDDTHIVFHIPGDHIDGHYEIALSTCKTGEQIISWIFHLTEKQWVDRDILRRFIKDASHHAGITL</sequence>
<dbReference type="eggNOG" id="ENOG5034B7Z">
    <property type="taxonomic scope" value="Bacteria"/>
</dbReference>
<protein>
    <submittedName>
        <fullName evidence="1">Uncharacterized protein</fullName>
    </submittedName>
</protein>
<gene>
    <name evidence="1" type="ORF">GTGU_01247</name>
</gene>
<dbReference type="AlphaFoldDB" id="A0A085AF44"/>
<name>A0A085AF44_9ENTR</name>
<proteinExistence type="predicted"/>
<reference evidence="2" key="1">
    <citation type="submission" date="2014-05" db="EMBL/GenBank/DDBJ databases">
        <title>ATOL: Assembling a taxonomically balanced genome-scale reconstruction of the evolutionary history of the Enterobacteriaceae.</title>
        <authorList>
            <person name="Plunkett G. III"/>
            <person name="Neeno-Eckwall E.C."/>
            <person name="Glasner J.D."/>
            <person name="Perna N.T."/>
        </authorList>
    </citation>
    <scope>NUCLEOTIDE SEQUENCE [LARGE SCALE GENOMIC DNA]</scope>
    <source>
        <strain evidence="2">ATCC 49490</strain>
    </source>
</reference>
<accession>A0A085AF44</accession>
<evidence type="ECO:0000313" key="1">
    <source>
        <dbReference type="EMBL" id="KFC08839.1"/>
    </source>
</evidence>
<evidence type="ECO:0000313" key="2">
    <source>
        <dbReference type="Proteomes" id="UP000028630"/>
    </source>
</evidence>
<comment type="caution">
    <text evidence="1">The sequence shown here is derived from an EMBL/GenBank/DDBJ whole genome shotgun (WGS) entry which is preliminary data.</text>
</comment>
<keyword evidence="2" id="KW-1185">Reference proteome</keyword>
<dbReference type="OrthoDB" id="6636853at2"/>
<dbReference type="EMBL" id="JMTB01000046">
    <property type="protein sequence ID" value="KFC08839.1"/>
    <property type="molecule type" value="Genomic_DNA"/>
</dbReference>
<dbReference type="RefSeq" id="WP_038154963.1">
    <property type="nucleotide sequence ID" value="NZ_JMTB01000046.1"/>
</dbReference>
<dbReference type="Proteomes" id="UP000028630">
    <property type="component" value="Unassembled WGS sequence"/>
</dbReference>